<protein>
    <submittedName>
        <fullName evidence="5">ATPase, T2SS/T4P/T4SS family</fullName>
    </submittedName>
</protein>
<dbReference type="InterPro" id="IPR037257">
    <property type="entry name" value="T2SS_E_N_sf"/>
</dbReference>
<dbReference type="SUPFAM" id="SSF52540">
    <property type="entry name" value="P-loop containing nucleoside triphosphate hydrolases"/>
    <property type="match status" value="1"/>
</dbReference>
<comment type="similarity">
    <text evidence="1">Belongs to the GSP E family.</text>
</comment>
<dbReference type="InterPro" id="IPR001482">
    <property type="entry name" value="T2SS/T4SS_dom"/>
</dbReference>
<keyword evidence="6" id="KW-1185">Reference proteome</keyword>
<organism evidence="5 6">
    <name type="scientific">Candidatus Nitronereus thalassa</name>
    <dbReference type="NCBI Taxonomy" id="3020898"/>
    <lineage>
        <taxon>Bacteria</taxon>
        <taxon>Pseudomonadati</taxon>
        <taxon>Nitrospirota</taxon>
        <taxon>Nitrospiria</taxon>
        <taxon>Nitrospirales</taxon>
        <taxon>Nitrospiraceae</taxon>
        <taxon>Candidatus Nitronereus</taxon>
    </lineage>
</organism>
<gene>
    <name evidence="5" type="ORF">PPG34_08270</name>
</gene>
<sequence length="604" mass="65304">MVRERMGRLLLEAGCISDAQLEAALQVQRNTQARLGTILVQQGAISEDTLLTFLGQQYGLPVLHDPPPPPDPALAQLISCEWAQAHDLVPLKKIGNRLTIAMVNPGQVSVVDDLRFRTDCSILPIVAREADVRACLHALYGPSSQGQDSPGGLSTVGREEGFFHQESVSGGVSTSEDLSGQDSLLNQSHIMGLLERATSSLLDGQPALLGDAGVQDDSPIVDLVHTVIGSASQVGASDIHFEPLETTVRVRFRLDGVLQTQMTYPIRLRNAVISRLKILAKLDITERRLPQDGRLSVSLDDRKPVDVRLSILPSLHGETAVLRLLNRTGLTLDLPSLGMDDADLAKFLAALEQPDGMVVVTGPTGSGKTTTLYSALQVLNTPDVNIVTAEDPIEYHFTGITQVQIKEEIGLTFATVLRAFLRQDPDIMMVGEIRDWETAQMAVKAALTGHRVLSTLHTGDAVRTVTRLLDMGIEPFMVAASLRLIVAQRLVRRVCASCQQPEVIPVEQLVKIGFSANAARDVRPVRGQGCAVCHGTGYRGRIGLYEVLPVSDALQSLILQRASSDRLRQQAQEEGATSLRQSGLRKIKAGLTTMDEVVSATVLG</sequence>
<evidence type="ECO:0000313" key="6">
    <source>
        <dbReference type="Proteomes" id="UP001250932"/>
    </source>
</evidence>
<dbReference type="PANTHER" id="PTHR30258">
    <property type="entry name" value="TYPE II SECRETION SYSTEM PROTEIN GSPE-RELATED"/>
    <property type="match status" value="1"/>
</dbReference>
<dbReference type="Pfam" id="PF05157">
    <property type="entry name" value="MshEN"/>
    <property type="match status" value="1"/>
</dbReference>
<comment type="caution">
    <text evidence="5">The sequence shown here is derived from an EMBL/GenBank/DDBJ whole genome shotgun (WGS) entry which is preliminary data.</text>
</comment>
<dbReference type="PROSITE" id="PS00662">
    <property type="entry name" value="T2SP_E"/>
    <property type="match status" value="1"/>
</dbReference>
<dbReference type="Gene3D" id="3.30.450.90">
    <property type="match status" value="1"/>
</dbReference>
<dbReference type="Pfam" id="PF00437">
    <property type="entry name" value="T2SSE"/>
    <property type="match status" value="1"/>
</dbReference>
<dbReference type="RefSeq" id="WP_313832730.1">
    <property type="nucleotide sequence ID" value="NZ_JAQOUE010000001.1"/>
</dbReference>
<name>A0ABU3K7C3_9BACT</name>
<dbReference type="InterPro" id="IPR003593">
    <property type="entry name" value="AAA+_ATPase"/>
</dbReference>
<evidence type="ECO:0000313" key="5">
    <source>
        <dbReference type="EMBL" id="MDT7042344.1"/>
    </source>
</evidence>
<dbReference type="CDD" id="cd01129">
    <property type="entry name" value="PulE-GspE-like"/>
    <property type="match status" value="1"/>
</dbReference>
<keyword evidence="2" id="KW-0547">Nucleotide-binding</keyword>
<evidence type="ECO:0000256" key="2">
    <source>
        <dbReference type="ARBA" id="ARBA00022741"/>
    </source>
</evidence>
<dbReference type="Gene3D" id="3.30.300.160">
    <property type="entry name" value="Type II secretion system, protein E, N-terminal domain"/>
    <property type="match status" value="1"/>
</dbReference>
<proteinExistence type="inferred from homology"/>
<dbReference type="SUPFAM" id="SSF160246">
    <property type="entry name" value="EspE N-terminal domain-like"/>
    <property type="match status" value="1"/>
</dbReference>
<dbReference type="Gene3D" id="3.40.50.300">
    <property type="entry name" value="P-loop containing nucleotide triphosphate hydrolases"/>
    <property type="match status" value="1"/>
</dbReference>
<dbReference type="Proteomes" id="UP001250932">
    <property type="component" value="Unassembled WGS sequence"/>
</dbReference>
<evidence type="ECO:0000259" key="4">
    <source>
        <dbReference type="PROSITE" id="PS00662"/>
    </source>
</evidence>
<accession>A0ABU3K7C3</accession>
<dbReference type="SMART" id="SM00382">
    <property type="entry name" value="AAA"/>
    <property type="match status" value="1"/>
</dbReference>
<dbReference type="EMBL" id="JAQOUE010000001">
    <property type="protein sequence ID" value="MDT7042344.1"/>
    <property type="molecule type" value="Genomic_DNA"/>
</dbReference>
<feature type="domain" description="Bacterial type II secretion system protein E" evidence="4">
    <location>
        <begin position="421"/>
        <end position="435"/>
    </location>
</feature>
<dbReference type="InterPro" id="IPR007831">
    <property type="entry name" value="T2SS_GspE_N"/>
</dbReference>
<keyword evidence="3" id="KW-0067">ATP-binding</keyword>
<evidence type="ECO:0000256" key="3">
    <source>
        <dbReference type="ARBA" id="ARBA00022840"/>
    </source>
</evidence>
<reference evidence="5 6" key="1">
    <citation type="journal article" date="2023" name="ISME J.">
        <title>Cultivation and genomic characterization of novel and ubiquitous marine nitrite-oxidizing bacteria from the Nitrospirales.</title>
        <authorList>
            <person name="Mueller A.J."/>
            <person name="Daebeler A."/>
            <person name="Herbold C.W."/>
            <person name="Kirkegaard R.H."/>
            <person name="Daims H."/>
        </authorList>
    </citation>
    <scope>NUCLEOTIDE SEQUENCE [LARGE SCALE GENOMIC DNA]</scope>
    <source>
        <strain evidence="5 6">EB</strain>
    </source>
</reference>
<dbReference type="PANTHER" id="PTHR30258:SF1">
    <property type="entry name" value="PROTEIN TRANSPORT PROTEIN HOFB HOMOLOG"/>
    <property type="match status" value="1"/>
</dbReference>
<evidence type="ECO:0000256" key="1">
    <source>
        <dbReference type="ARBA" id="ARBA00006611"/>
    </source>
</evidence>
<dbReference type="InterPro" id="IPR027417">
    <property type="entry name" value="P-loop_NTPase"/>
</dbReference>